<keyword evidence="3" id="KW-0731">Sigma factor</keyword>
<dbReference type="RefSeq" id="WP_093918234.1">
    <property type="nucleotide sequence ID" value="NZ_FONW01000001.1"/>
</dbReference>
<keyword evidence="8" id="KW-1185">Reference proteome</keyword>
<dbReference type="InterPro" id="IPR013325">
    <property type="entry name" value="RNA_pol_sigma_r2"/>
</dbReference>
<feature type="domain" description="RNA polymerase sigma-70 region 2" evidence="5">
    <location>
        <begin position="24"/>
        <end position="89"/>
    </location>
</feature>
<evidence type="ECO:0000256" key="4">
    <source>
        <dbReference type="ARBA" id="ARBA00023163"/>
    </source>
</evidence>
<dbReference type="GO" id="GO:0003677">
    <property type="term" value="F:DNA binding"/>
    <property type="evidence" value="ECO:0007669"/>
    <property type="project" value="InterPro"/>
</dbReference>
<dbReference type="InterPro" id="IPR036388">
    <property type="entry name" value="WH-like_DNA-bd_sf"/>
</dbReference>
<comment type="similarity">
    <text evidence="1">Belongs to the sigma-70 factor family. ECF subfamily.</text>
</comment>
<keyword evidence="2" id="KW-0805">Transcription regulation</keyword>
<evidence type="ECO:0000313" key="8">
    <source>
        <dbReference type="Proteomes" id="UP000198964"/>
    </source>
</evidence>
<evidence type="ECO:0000313" key="7">
    <source>
        <dbReference type="EMBL" id="SFE59042.1"/>
    </source>
</evidence>
<dbReference type="PANTHER" id="PTHR43133">
    <property type="entry name" value="RNA POLYMERASE ECF-TYPE SIGMA FACTO"/>
    <property type="match status" value="1"/>
</dbReference>
<reference evidence="7 8" key="1">
    <citation type="submission" date="2016-10" db="EMBL/GenBank/DDBJ databases">
        <authorList>
            <person name="de Groot N.N."/>
        </authorList>
    </citation>
    <scope>NUCLEOTIDE SEQUENCE [LARGE SCALE GENOMIC DNA]</scope>
    <source>
        <strain evidence="7 8">CGMCC 1.9156</strain>
    </source>
</reference>
<dbReference type="Gene3D" id="1.10.1740.10">
    <property type="match status" value="1"/>
</dbReference>
<evidence type="ECO:0000256" key="2">
    <source>
        <dbReference type="ARBA" id="ARBA00023015"/>
    </source>
</evidence>
<feature type="domain" description="RNA polymerase sigma factor 70 region 4 type 2" evidence="6">
    <location>
        <begin position="117"/>
        <end position="169"/>
    </location>
</feature>
<dbReference type="InterPro" id="IPR013324">
    <property type="entry name" value="RNA_pol_sigma_r3/r4-like"/>
</dbReference>
<dbReference type="EMBL" id="FONW01000001">
    <property type="protein sequence ID" value="SFE59042.1"/>
    <property type="molecule type" value="Genomic_DNA"/>
</dbReference>
<organism evidence="7 8">
    <name type="scientific">Sunxiuqinia elliptica</name>
    <dbReference type="NCBI Taxonomy" id="655355"/>
    <lineage>
        <taxon>Bacteria</taxon>
        <taxon>Pseudomonadati</taxon>
        <taxon>Bacteroidota</taxon>
        <taxon>Bacteroidia</taxon>
        <taxon>Marinilabiliales</taxon>
        <taxon>Prolixibacteraceae</taxon>
        <taxon>Sunxiuqinia</taxon>
    </lineage>
</organism>
<evidence type="ECO:0000259" key="6">
    <source>
        <dbReference type="Pfam" id="PF08281"/>
    </source>
</evidence>
<gene>
    <name evidence="7" type="ORF">SAMN05216283_101500</name>
</gene>
<protein>
    <submittedName>
        <fullName evidence="7">RNA polymerase sigma-70 factor, ECF subfamily</fullName>
    </submittedName>
</protein>
<dbReference type="NCBIfam" id="TIGR02937">
    <property type="entry name" value="sigma70-ECF"/>
    <property type="match status" value="1"/>
</dbReference>
<proteinExistence type="inferred from homology"/>
<accession>A0A1I2BSH9</accession>
<evidence type="ECO:0000256" key="3">
    <source>
        <dbReference type="ARBA" id="ARBA00023082"/>
    </source>
</evidence>
<dbReference type="SUPFAM" id="SSF88946">
    <property type="entry name" value="Sigma2 domain of RNA polymerase sigma factors"/>
    <property type="match status" value="1"/>
</dbReference>
<dbReference type="AlphaFoldDB" id="A0A1I2BSH9"/>
<dbReference type="CDD" id="cd06171">
    <property type="entry name" value="Sigma70_r4"/>
    <property type="match status" value="1"/>
</dbReference>
<keyword evidence="4" id="KW-0804">Transcription</keyword>
<dbReference type="STRING" id="655355.SAMN05216283_101500"/>
<dbReference type="InterPro" id="IPR039425">
    <property type="entry name" value="RNA_pol_sigma-70-like"/>
</dbReference>
<sequence>MIEKELQQLIEGCRKQDRQSQRLLYQKLYGFGMKICLRYANNHQEATEVLNDGFFKALTNIEKYNDNWPFKTWLSKIIYHASIDYYRTNLKWTRIEKLEQSDELPNEAIAEHRLGYEDLLAIVQRLPPTYRMVFNLYAIDGYSHEEIADLIGISASTSRSNLYKARQKLQHMLAHPQSIVVLLIWRYKIESACRSFINQAFQPKSDPS</sequence>
<dbReference type="Proteomes" id="UP000198964">
    <property type="component" value="Unassembled WGS sequence"/>
</dbReference>
<dbReference type="Pfam" id="PF08281">
    <property type="entry name" value="Sigma70_r4_2"/>
    <property type="match status" value="1"/>
</dbReference>
<dbReference type="PANTHER" id="PTHR43133:SF46">
    <property type="entry name" value="RNA POLYMERASE SIGMA-70 FACTOR ECF SUBFAMILY"/>
    <property type="match status" value="1"/>
</dbReference>
<dbReference type="GO" id="GO:0016987">
    <property type="term" value="F:sigma factor activity"/>
    <property type="evidence" value="ECO:0007669"/>
    <property type="project" value="UniProtKB-KW"/>
</dbReference>
<dbReference type="InterPro" id="IPR013249">
    <property type="entry name" value="RNA_pol_sigma70_r4_t2"/>
</dbReference>
<name>A0A1I2BSH9_9BACT</name>
<dbReference type="GO" id="GO:0006352">
    <property type="term" value="P:DNA-templated transcription initiation"/>
    <property type="evidence" value="ECO:0007669"/>
    <property type="project" value="InterPro"/>
</dbReference>
<dbReference type="InterPro" id="IPR014284">
    <property type="entry name" value="RNA_pol_sigma-70_dom"/>
</dbReference>
<dbReference type="Gene3D" id="1.10.10.10">
    <property type="entry name" value="Winged helix-like DNA-binding domain superfamily/Winged helix DNA-binding domain"/>
    <property type="match status" value="1"/>
</dbReference>
<evidence type="ECO:0000259" key="5">
    <source>
        <dbReference type="Pfam" id="PF04542"/>
    </source>
</evidence>
<dbReference type="SUPFAM" id="SSF88659">
    <property type="entry name" value="Sigma3 and sigma4 domains of RNA polymerase sigma factors"/>
    <property type="match status" value="1"/>
</dbReference>
<dbReference type="InterPro" id="IPR007627">
    <property type="entry name" value="RNA_pol_sigma70_r2"/>
</dbReference>
<dbReference type="Pfam" id="PF04542">
    <property type="entry name" value="Sigma70_r2"/>
    <property type="match status" value="1"/>
</dbReference>
<evidence type="ECO:0000256" key="1">
    <source>
        <dbReference type="ARBA" id="ARBA00010641"/>
    </source>
</evidence>